<evidence type="ECO:0000313" key="3">
    <source>
        <dbReference type="EMBL" id="CAG5089226.1"/>
    </source>
</evidence>
<name>A0ABN7S4B5_OIKDI</name>
<dbReference type="InterPro" id="IPR002048">
    <property type="entry name" value="EF_hand_dom"/>
</dbReference>
<dbReference type="PROSITE" id="PS50222">
    <property type="entry name" value="EF_HAND_2"/>
    <property type="match status" value="1"/>
</dbReference>
<dbReference type="PROSITE" id="PS00018">
    <property type="entry name" value="EF_HAND_1"/>
    <property type="match status" value="1"/>
</dbReference>
<dbReference type="Gene3D" id="1.10.238.10">
    <property type="entry name" value="EF-hand"/>
    <property type="match status" value="1"/>
</dbReference>
<sequence>MKLLAAGLIGASVAERYYDFDRQFDHHRQIYDQDYDRQWRQNDRYSNDRPFYGPMNKSFYSNRNNGYGYSNGGHFDDYRMDYQNDRHSSDRYFYGPMNKDAYNNRYSGNRHYDDYRTDFYSPKFYQKYSDDHHQHRRDHSYDRDQYGFDKYRFNDFKRYNDRHSFNHFDRDYDSYRPKNKYYQGDSYFNRNQYRGDNHFRNNEMHEHDSFHHDPDMSKLYQVTESNFWMNSGRSDNSERLFSSWNGKWDKEITRTFRECANGKTIDQDMMYFCHWRDASFFTKFAPRFISNEFAKFDKNNDKLLDKDEFKQAFAGFYANIGSTLVDIFDSDHNDVLEHSEIFDMYYNLRYLFNVDMNSFHEISSHANFDNNKNSFSKAEMSEFAIMLAHRYY</sequence>
<gene>
    <name evidence="3" type="ORF">OKIOD_LOCUS3694</name>
</gene>
<dbReference type="Proteomes" id="UP001158576">
    <property type="component" value="Chromosome PAR"/>
</dbReference>
<reference evidence="3 4" key="1">
    <citation type="submission" date="2021-04" db="EMBL/GenBank/DDBJ databases">
        <authorList>
            <person name="Bliznina A."/>
        </authorList>
    </citation>
    <scope>NUCLEOTIDE SEQUENCE [LARGE SCALE GENOMIC DNA]</scope>
</reference>
<protein>
    <submittedName>
        <fullName evidence="3">Oidioi.mRNA.OKI2018_I69.PAR.g12136.t1.cds</fullName>
    </submittedName>
</protein>
<evidence type="ECO:0000256" key="1">
    <source>
        <dbReference type="ARBA" id="ARBA00022837"/>
    </source>
</evidence>
<dbReference type="InterPro" id="IPR011992">
    <property type="entry name" value="EF-hand-dom_pair"/>
</dbReference>
<evidence type="ECO:0000313" key="4">
    <source>
        <dbReference type="Proteomes" id="UP001158576"/>
    </source>
</evidence>
<accession>A0ABN7S4B5</accession>
<dbReference type="SUPFAM" id="SSF47473">
    <property type="entry name" value="EF-hand"/>
    <property type="match status" value="1"/>
</dbReference>
<organism evidence="3 4">
    <name type="scientific">Oikopleura dioica</name>
    <name type="common">Tunicate</name>
    <dbReference type="NCBI Taxonomy" id="34765"/>
    <lineage>
        <taxon>Eukaryota</taxon>
        <taxon>Metazoa</taxon>
        <taxon>Chordata</taxon>
        <taxon>Tunicata</taxon>
        <taxon>Appendicularia</taxon>
        <taxon>Copelata</taxon>
        <taxon>Oikopleuridae</taxon>
        <taxon>Oikopleura</taxon>
    </lineage>
</organism>
<dbReference type="EMBL" id="OU015568">
    <property type="protein sequence ID" value="CAG5089226.1"/>
    <property type="molecule type" value="Genomic_DNA"/>
</dbReference>
<keyword evidence="1" id="KW-0106">Calcium</keyword>
<keyword evidence="4" id="KW-1185">Reference proteome</keyword>
<evidence type="ECO:0000259" key="2">
    <source>
        <dbReference type="PROSITE" id="PS50222"/>
    </source>
</evidence>
<dbReference type="InterPro" id="IPR018247">
    <property type="entry name" value="EF_Hand_1_Ca_BS"/>
</dbReference>
<feature type="domain" description="EF-hand" evidence="2">
    <location>
        <begin position="293"/>
        <end position="319"/>
    </location>
</feature>
<proteinExistence type="predicted"/>